<dbReference type="SUPFAM" id="SSF49384">
    <property type="entry name" value="Carbohydrate-binding domain"/>
    <property type="match status" value="1"/>
</dbReference>
<dbReference type="SMART" id="SM00637">
    <property type="entry name" value="CBD_II"/>
    <property type="match status" value="1"/>
</dbReference>
<keyword evidence="2" id="KW-1133">Transmembrane helix</keyword>
<evidence type="ECO:0000313" key="4">
    <source>
        <dbReference type="EMBL" id="TWH65498.1"/>
    </source>
</evidence>
<dbReference type="AlphaFoldDB" id="A0A562I453"/>
<evidence type="ECO:0000259" key="3">
    <source>
        <dbReference type="SMART" id="SM00637"/>
    </source>
</evidence>
<evidence type="ECO:0000256" key="1">
    <source>
        <dbReference type="SAM" id="MobiDB-lite"/>
    </source>
</evidence>
<dbReference type="GO" id="GO:0004553">
    <property type="term" value="F:hydrolase activity, hydrolyzing O-glycosyl compounds"/>
    <property type="evidence" value="ECO:0007669"/>
    <property type="project" value="InterPro"/>
</dbReference>
<dbReference type="OrthoDB" id="3405323at2"/>
<keyword evidence="5" id="KW-1185">Reference proteome</keyword>
<comment type="caution">
    <text evidence="4">The sequence shown here is derived from an EMBL/GenBank/DDBJ whole genome shotgun (WGS) entry which is preliminary data.</text>
</comment>
<dbReference type="RefSeq" id="WP_145772796.1">
    <property type="nucleotide sequence ID" value="NZ_BAAATQ010000346.1"/>
</dbReference>
<feature type="domain" description="CBM2" evidence="3">
    <location>
        <begin position="126"/>
        <end position="225"/>
    </location>
</feature>
<feature type="compositionally biased region" description="Low complexity" evidence="1">
    <location>
        <begin position="88"/>
        <end position="116"/>
    </location>
</feature>
<dbReference type="InterPro" id="IPR001919">
    <property type="entry name" value="CBD2"/>
</dbReference>
<reference evidence="4 5" key="1">
    <citation type="submission" date="2019-07" db="EMBL/GenBank/DDBJ databases">
        <title>R&amp;d 2014.</title>
        <authorList>
            <person name="Klenk H.-P."/>
        </authorList>
    </citation>
    <scope>NUCLEOTIDE SEQUENCE [LARGE SCALE GENOMIC DNA]</scope>
    <source>
        <strain evidence="4 5">DSM 43868</strain>
    </source>
</reference>
<gene>
    <name evidence="4" type="ORF">JD77_00435</name>
</gene>
<dbReference type="GO" id="GO:0030247">
    <property type="term" value="F:polysaccharide binding"/>
    <property type="evidence" value="ECO:0007669"/>
    <property type="project" value="InterPro"/>
</dbReference>
<dbReference type="Proteomes" id="UP000319825">
    <property type="component" value="Unassembled WGS sequence"/>
</dbReference>
<keyword evidence="2" id="KW-0472">Membrane</keyword>
<protein>
    <submittedName>
        <fullName evidence="4">Cellulose binding domain-containing protein</fullName>
    </submittedName>
</protein>
<evidence type="ECO:0000256" key="2">
    <source>
        <dbReference type="SAM" id="Phobius"/>
    </source>
</evidence>
<dbReference type="EMBL" id="VLKE01000001">
    <property type="protein sequence ID" value="TWH65498.1"/>
    <property type="molecule type" value="Genomic_DNA"/>
</dbReference>
<evidence type="ECO:0000313" key="5">
    <source>
        <dbReference type="Proteomes" id="UP000319825"/>
    </source>
</evidence>
<keyword evidence="2" id="KW-0812">Transmembrane</keyword>
<dbReference type="Gene3D" id="2.60.40.290">
    <property type="match status" value="1"/>
</dbReference>
<dbReference type="GO" id="GO:0005975">
    <property type="term" value="P:carbohydrate metabolic process"/>
    <property type="evidence" value="ECO:0007669"/>
    <property type="project" value="InterPro"/>
</dbReference>
<proteinExistence type="predicted"/>
<dbReference type="InterPro" id="IPR008965">
    <property type="entry name" value="CBM2/CBM3_carb-bd_dom_sf"/>
</dbReference>
<accession>A0A562I453</accession>
<feature type="region of interest" description="Disordered" evidence="1">
    <location>
        <begin position="53"/>
        <end position="124"/>
    </location>
</feature>
<name>A0A562I453_MICOL</name>
<dbReference type="Pfam" id="PF00553">
    <property type="entry name" value="CBM_2"/>
    <property type="match status" value="1"/>
</dbReference>
<sequence>MSGSRRTRRTPDASAAVASSPWIVVSVGVVVMVVLLVVALGAYRGRAPAGLVLPEPEATMPLPTPSVRRAAAEPPAPVAPRLTPRATPSPSATRPAGRSPSPSAPGGPASVSAPPVESALVSPPPVTGTYRVVEEFNRSFVGEVLLRNASGTDQEWTVRLTVPDARLVASWVEGAPQGQVSRSGDTWTFTGGAGLAPGGTVPLRFQYDRTRANRPTSCTVGDAACAGLD</sequence>
<feature type="transmembrane region" description="Helical" evidence="2">
    <location>
        <begin position="20"/>
        <end position="43"/>
    </location>
</feature>
<organism evidence="4 5">
    <name type="scientific">Micromonospora olivasterospora</name>
    <dbReference type="NCBI Taxonomy" id="1880"/>
    <lineage>
        <taxon>Bacteria</taxon>
        <taxon>Bacillati</taxon>
        <taxon>Actinomycetota</taxon>
        <taxon>Actinomycetes</taxon>
        <taxon>Micromonosporales</taxon>
        <taxon>Micromonosporaceae</taxon>
        <taxon>Micromonospora</taxon>
    </lineage>
</organism>
<dbReference type="InterPro" id="IPR012291">
    <property type="entry name" value="CBM2_carb-bd_dom_sf"/>
</dbReference>